<protein>
    <submittedName>
        <fullName evidence="2">Uncharacterized protein</fullName>
    </submittedName>
</protein>
<dbReference type="AlphaFoldDB" id="A0A3M7PWR9"/>
<sequence>IVSGAGIGTEEEDKKKVSKILETLNIDRSKLKSHRRIKNTGRDDTGEDTRRVLDMIVVEFKDEDTKQQTLRNARNLRDTDNFKSVYINPDRTPSERALDRQLRIERNRRNAELSEGDAGGRHRYGVQSAGHHKAGKKFYWGIRSNEL</sequence>
<comment type="caution">
    <text evidence="2">The sequence shown here is derived from an EMBL/GenBank/DDBJ whole genome shotgun (WGS) entry which is preliminary data.</text>
</comment>
<feature type="region of interest" description="Disordered" evidence="1">
    <location>
        <begin position="108"/>
        <end position="130"/>
    </location>
</feature>
<keyword evidence="3" id="KW-1185">Reference proteome</keyword>
<proteinExistence type="predicted"/>
<name>A0A3M7PWR9_BRAPC</name>
<gene>
    <name evidence="2" type="ORF">BpHYR1_050160</name>
</gene>
<evidence type="ECO:0000313" key="3">
    <source>
        <dbReference type="Proteomes" id="UP000276133"/>
    </source>
</evidence>
<accession>A0A3M7PWR9</accession>
<dbReference type="OrthoDB" id="6107471at2759"/>
<feature type="non-terminal residue" evidence="2">
    <location>
        <position position="1"/>
    </location>
</feature>
<reference evidence="2 3" key="1">
    <citation type="journal article" date="2018" name="Sci. Rep.">
        <title>Genomic signatures of local adaptation to the degree of environmental predictability in rotifers.</title>
        <authorList>
            <person name="Franch-Gras L."/>
            <person name="Hahn C."/>
            <person name="Garcia-Roger E.M."/>
            <person name="Carmona M.J."/>
            <person name="Serra M."/>
            <person name="Gomez A."/>
        </authorList>
    </citation>
    <scope>NUCLEOTIDE SEQUENCE [LARGE SCALE GENOMIC DNA]</scope>
    <source>
        <strain evidence="2">HYR1</strain>
    </source>
</reference>
<evidence type="ECO:0000256" key="1">
    <source>
        <dbReference type="SAM" id="MobiDB-lite"/>
    </source>
</evidence>
<dbReference type="Proteomes" id="UP000276133">
    <property type="component" value="Unassembled WGS sequence"/>
</dbReference>
<feature type="non-terminal residue" evidence="2">
    <location>
        <position position="147"/>
    </location>
</feature>
<organism evidence="2 3">
    <name type="scientific">Brachionus plicatilis</name>
    <name type="common">Marine rotifer</name>
    <name type="synonym">Brachionus muelleri</name>
    <dbReference type="NCBI Taxonomy" id="10195"/>
    <lineage>
        <taxon>Eukaryota</taxon>
        <taxon>Metazoa</taxon>
        <taxon>Spiralia</taxon>
        <taxon>Gnathifera</taxon>
        <taxon>Rotifera</taxon>
        <taxon>Eurotatoria</taxon>
        <taxon>Monogononta</taxon>
        <taxon>Pseudotrocha</taxon>
        <taxon>Ploima</taxon>
        <taxon>Brachionidae</taxon>
        <taxon>Brachionus</taxon>
    </lineage>
</organism>
<evidence type="ECO:0000313" key="2">
    <source>
        <dbReference type="EMBL" id="RNA03404.1"/>
    </source>
</evidence>
<dbReference type="EMBL" id="REGN01008517">
    <property type="protein sequence ID" value="RNA03404.1"/>
    <property type="molecule type" value="Genomic_DNA"/>
</dbReference>